<feature type="coiled-coil region" evidence="1">
    <location>
        <begin position="721"/>
        <end position="774"/>
    </location>
</feature>
<dbReference type="GO" id="GO:0010824">
    <property type="term" value="P:regulation of centrosome duplication"/>
    <property type="evidence" value="ECO:0007669"/>
    <property type="project" value="TreeGrafter"/>
</dbReference>
<feature type="compositionally biased region" description="Low complexity" evidence="2">
    <location>
        <begin position="150"/>
        <end position="161"/>
    </location>
</feature>
<protein>
    <submittedName>
        <fullName evidence="3">Uncharacterized protein</fullName>
    </submittedName>
</protein>
<keyword evidence="4" id="KW-1185">Reference proteome</keyword>
<feature type="compositionally biased region" description="Polar residues" evidence="2">
    <location>
        <begin position="133"/>
        <end position="145"/>
    </location>
</feature>
<dbReference type="EMBL" id="JAACXV010000083">
    <property type="protein sequence ID" value="KAF7284088.1"/>
    <property type="molecule type" value="Genomic_DNA"/>
</dbReference>
<dbReference type="PANTHER" id="PTHR31540">
    <property type="entry name" value="CENTROSOMAL PROTEIN OF 131 KDA"/>
    <property type="match status" value="1"/>
</dbReference>
<sequence>MSMNKIISKSSSDLRLTGDKINLEQRPLNPLNTASAKSAVFISKCYSRPVSALPDLYYSDKEEMGSKWNSRPYSAGYQRPKPKKYVSMGYLEGSLDSIDDEKSLPSSQLYKSLLGENISKPWKSYGARHSPENSETTSDFPNQTKENSCEESSSISSGDTSPANEDLLPESGFSDMTPGVTAKPPLPKKPDGKHEYPEKDDSSTLNAIQDYFDIRFGTFKSDSDNLELIYNPSNAIEKLSVRENDDASSKKDLVGSFTPEADQSYKDWLSKEIVEKETQTNTYLEKLKKEHCISNSNFTDNTKIVEKWSKIDEFPNLSNMDIDELFKDETDKKFDKFFENELKTESTFEKSTKTKLNDAKTGKIKENSVLSNNKRTLSNLKESRKPLVPKKVEPKTKFVPKQIKGGKDYVDVRKSPDVETWMTKHNQGQAGKYKKPNYLDFLKNVSEIEAISGEGDTNRSNSECNIDDKTGETGSIDDLVSILEVLEIEDKKSQKKIASVKNLVDTTLNQYATDDVVPVPEDIDRNSLQVNMDENLQKKDTGERQVTFSPVVSQRNITSPCEDVLDNHISHYKDESIYRDHADDDLSNGISTEFRRSDPNYNQLLSFLDEVDRKCSKSLIEAKENAMMVSKMMQSSINLDTVPRSEDLEVLSKQELANQLIELSLRLKDKNSSISLLQNELSNLRDQAVKYNAQTEQIVKQKLKDQKQEYEGVVKRHQKFIDQLIADKRSLNQQCEGLIQELKDEILNELQIEHKALQEKCIYLENMLEQQRKEYLVK</sequence>
<feature type="coiled-coil region" evidence="1">
    <location>
        <begin position="653"/>
        <end position="694"/>
    </location>
</feature>
<dbReference type="GO" id="GO:0035735">
    <property type="term" value="P:intraciliary transport involved in cilium assembly"/>
    <property type="evidence" value="ECO:0007669"/>
    <property type="project" value="InterPro"/>
</dbReference>
<proteinExistence type="predicted"/>
<dbReference type="GO" id="GO:0005929">
    <property type="term" value="C:cilium"/>
    <property type="evidence" value="ECO:0007669"/>
    <property type="project" value="GOC"/>
</dbReference>
<keyword evidence="1" id="KW-0175">Coiled coil</keyword>
<dbReference type="InterPro" id="IPR030465">
    <property type="entry name" value="CEP131"/>
</dbReference>
<feature type="region of interest" description="Disordered" evidence="2">
    <location>
        <begin position="121"/>
        <end position="204"/>
    </location>
</feature>
<evidence type="ECO:0000313" key="4">
    <source>
        <dbReference type="Proteomes" id="UP000625711"/>
    </source>
</evidence>
<organism evidence="3 4">
    <name type="scientific">Rhynchophorus ferrugineus</name>
    <name type="common">Red palm weevil</name>
    <name type="synonym">Curculio ferrugineus</name>
    <dbReference type="NCBI Taxonomy" id="354439"/>
    <lineage>
        <taxon>Eukaryota</taxon>
        <taxon>Metazoa</taxon>
        <taxon>Ecdysozoa</taxon>
        <taxon>Arthropoda</taxon>
        <taxon>Hexapoda</taxon>
        <taxon>Insecta</taxon>
        <taxon>Pterygota</taxon>
        <taxon>Neoptera</taxon>
        <taxon>Endopterygota</taxon>
        <taxon>Coleoptera</taxon>
        <taxon>Polyphaga</taxon>
        <taxon>Cucujiformia</taxon>
        <taxon>Curculionidae</taxon>
        <taxon>Dryophthorinae</taxon>
        <taxon>Rhynchophorus</taxon>
    </lineage>
</organism>
<feature type="compositionally biased region" description="Basic and acidic residues" evidence="2">
    <location>
        <begin position="188"/>
        <end position="202"/>
    </location>
</feature>
<dbReference type="OrthoDB" id="6783940at2759"/>
<dbReference type="AlphaFoldDB" id="A0A834IS82"/>
<evidence type="ECO:0000256" key="2">
    <source>
        <dbReference type="SAM" id="MobiDB-lite"/>
    </source>
</evidence>
<gene>
    <name evidence="3" type="ORF">GWI33_022549</name>
</gene>
<accession>A0A834IS82</accession>
<dbReference type="PANTHER" id="PTHR31540:SF1">
    <property type="entry name" value="CENTROSOMAL PROTEIN OF 131 KDA"/>
    <property type="match status" value="1"/>
</dbReference>
<evidence type="ECO:0000256" key="1">
    <source>
        <dbReference type="SAM" id="Coils"/>
    </source>
</evidence>
<dbReference type="Proteomes" id="UP000625711">
    <property type="component" value="Unassembled WGS sequence"/>
</dbReference>
<evidence type="ECO:0000313" key="3">
    <source>
        <dbReference type="EMBL" id="KAF7284088.1"/>
    </source>
</evidence>
<comment type="caution">
    <text evidence="3">The sequence shown here is derived from an EMBL/GenBank/DDBJ whole genome shotgun (WGS) entry which is preliminary data.</text>
</comment>
<name>A0A834IS82_RHYFE</name>
<dbReference type="GO" id="GO:0034451">
    <property type="term" value="C:centriolar satellite"/>
    <property type="evidence" value="ECO:0007669"/>
    <property type="project" value="TreeGrafter"/>
</dbReference>
<reference evidence="3" key="1">
    <citation type="submission" date="2020-08" db="EMBL/GenBank/DDBJ databases">
        <title>Genome sequencing and assembly of the red palm weevil Rhynchophorus ferrugineus.</title>
        <authorList>
            <person name="Dias G.B."/>
            <person name="Bergman C.M."/>
            <person name="Manee M."/>
        </authorList>
    </citation>
    <scope>NUCLEOTIDE SEQUENCE</scope>
    <source>
        <strain evidence="3">AA-2017</strain>
        <tissue evidence="3">Whole larva</tissue>
    </source>
</reference>